<protein>
    <submittedName>
        <fullName evidence="4">Nucleotidyltransferase</fullName>
    </submittedName>
</protein>
<sequence length="241" mass="26950">MKCLIIAAGNGSRLKSLGNSKPLTPLLGRPLIEHVIRTAKEGGVDEFFVVIGYRGDEVKSFLEKLSKEVNLPITTIQNDDWQKENGLSVLLGKDYIQERFLLTMSDHLYNPEIIKTLSRYPYQEGEVLLAVDKSENNPLIDMDDVTRVQLEGDKIRNIGKHMEDYNAFDTGVFLCSPQLFDALEQASRESGDNSLSGGMRILSDQNKAIGVDVTGNYWIDVDSPTMFKLAEENLADELCCN</sequence>
<keyword evidence="2" id="KW-0548">Nucleotidyltransferase</keyword>
<keyword evidence="1 4" id="KW-0808">Transferase</keyword>
<dbReference type="SUPFAM" id="SSF53448">
    <property type="entry name" value="Nucleotide-diphospho-sugar transferases"/>
    <property type="match status" value="1"/>
</dbReference>
<gene>
    <name evidence="4" type="ORF">COB67_06075</name>
</gene>
<dbReference type="AlphaFoldDB" id="A0A2A4T4P2"/>
<evidence type="ECO:0000313" key="4">
    <source>
        <dbReference type="EMBL" id="PCI28543.1"/>
    </source>
</evidence>
<dbReference type="GO" id="GO:0016779">
    <property type="term" value="F:nucleotidyltransferase activity"/>
    <property type="evidence" value="ECO:0007669"/>
    <property type="project" value="UniProtKB-KW"/>
</dbReference>
<comment type="caution">
    <text evidence="4">The sequence shown here is derived from an EMBL/GenBank/DDBJ whole genome shotgun (WGS) entry which is preliminary data.</text>
</comment>
<evidence type="ECO:0000256" key="2">
    <source>
        <dbReference type="ARBA" id="ARBA00022695"/>
    </source>
</evidence>
<reference evidence="5" key="1">
    <citation type="submission" date="2017-08" db="EMBL/GenBank/DDBJ databases">
        <title>A dynamic microbial community with high functional redundancy inhabits the cold, oxic subseafloor aquifer.</title>
        <authorList>
            <person name="Tully B.J."/>
            <person name="Wheat C.G."/>
            <person name="Glazer B.T."/>
            <person name="Huber J.A."/>
        </authorList>
    </citation>
    <scope>NUCLEOTIDE SEQUENCE [LARGE SCALE GENOMIC DNA]</scope>
</reference>
<dbReference type="Proteomes" id="UP000218113">
    <property type="component" value="Unassembled WGS sequence"/>
</dbReference>
<organism evidence="4 5">
    <name type="scientific">SAR324 cluster bacterium</name>
    <dbReference type="NCBI Taxonomy" id="2024889"/>
    <lineage>
        <taxon>Bacteria</taxon>
        <taxon>Deltaproteobacteria</taxon>
        <taxon>SAR324 cluster</taxon>
    </lineage>
</organism>
<dbReference type="Pfam" id="PF12804">
    <property type="entry name" value="NTP_transf_3"/>
    <property type="match status" value="1"/>
</dbReference>
<dbReference type="EMBL" id="NVSR01000031">
    <property type="protein sequence ID" value="PCI28543.1"/>
    <property type="molecule type" value="Genomic_DNA"/>
</dbReference>
<dbReference type="PANTHER" id="PTHR43584:SF8">
    <property type="entry name" value="N-ACETYLMURAMATE ALPHA-1-PHOSPHATE URIDYLYLTRANSFERASE"/>
    <property type="match status" value="1"/>
</dbReference>
<dbReference type="InterPro" id="IPR025877">
    <property type="entry name" value="MobA-like_NTP_Trfase"/>
</dbReference>
<proteinExistence type="predicted"/>
<dbReference type="PANTHER" id="PTHR43584">
    <property type="entry name" value="NUCLEOTIDYL TRANSFERASE"/>
    <property type="match status" value="1"/>
</dbReference>
<evidence type="ECO:0000313" key="5">
    <source>
        <dbReference type="Proteomes" id="UP000218113"/>
    </source>
</evidence>
<dbReference type="Gene3D" id="3.90.550.10">
    <property type="entry name" value="Spore Coat Polysaccharide Biosynthesis Protein SpsA, Chain A"/>
    <property type="match status" value="1"/>
</dbReference>
<name>A0A2A4T4P2_9DELT</name>
<accession>A0A2A4T4P2</accession>
<evidence type="ECO:0000256" key="1">
    <source>
        <dbReference type="ARBA" id="ARBA00022679"/>
    </source>
</evidence>
<feature type="domain" description="MobA-like NTP transferase" evidence="3">
    <location>
        <begin position="3"/>
        <end position="194"/>
    </location>
</feature>
<dbReference type="InterPro" id="IPR050065">
    <property type="entry name" value="GlmU-like"/>
</dbReference>
<evidence type="ECO:0000259" key="3">
    <source>
        <dbReference type="Pfam" id="PF12804"/>
    </source>
</evidence>
<dbReference type="InterPro" id="IPR029044">
    <property type="entry name" value="Nucleotide-diphossugar_trans"/>
</dbReference>